<dbReference type="OrthoDB" id="9786864at2"/>
<gene>
    <name evidence="3" type="ordered locus">DGo_PB0004</name>
</gene>
<sequence length="225" mass="23378">MSGTSLTVSILGTGRVGIHLATALLQQGHKVILGSRSPEEATARWTGPTMPILSLAAAASAAPLVVNALPGEQALTVLSGLETALAGRVLLDVANATTRTEGGLTLLYPGSSLAERLQLALPETRVVKSLNTMMYRVMTDPQGQAMPPTVFLAGNDDGAKQAVRELLGALGWPPEWQLDLGDVTAARGTEALFLVVPSLVQILGFVPFSVSVTQAKTSGLEPMNS</sequence>
<dbReference type="RefSeq" id="WP_014686370.1">
    <property type="nucleotide sequence ID" value="NC_017791.1"/>
</dbReference>
<dbReference type="PANTHER" id="PTHR14239">
    <property type="entry name" value="DUDULIN-RELATED"/>
    <property type="match status" value="1"/>
</dbReference>
<proteinExistence type="predicted"/>
<reference evidence="3 4" key="1">
    <citation type="journal article" date="2012" name="PLoS ONE">
        <title>Genome sequence and transcriptome analysis of the radioresistant bacterium Deinococcus gobiensis: insights into the extreme environmental adaptations.</title>
        <authorList>
            <person name="Yuan M."/>
            <person name="Chen M."/>
            <person name="Zhang W."/>
            <person name="Lu W."/>
            <person name="Wang J."/>
            <person name="Yang M."/>
            <person name="Zhao P."/>
            <person name="Tang R."/>
            <person name="Li X."/>
            <person name="Hao Y."/>
            <person name="Zhou Z."/>
            <person name="Zhan Y."/>
            <person name="Yu H."/>
            <person name="Teng C."/>
            <person name="Yan Y."/>
            <person name="Ping S."/>
            <person name="Wang Y."/>
            <person name="Lin M."/>
        </authorList>
    </citation>
    <scope>NUCLEOTIDE SEQUENCE [LARGE SCALE GENOMIC DNA]</scope>
    <source>
        <strain evidence="4">DSM 21396 / JCM 16679 / CGMCC 1.7299 / I-0</strain>
        <plasmid evidence="3">P2</plasmid>
    </source>
</reference>
<dbReference type="Proteomes" id="UP000007575">
    <property type="component" value="Plasmid P2"/>
</dbReference>
<name>H8H176_DEIGI</name>
<evidence type="ECO:0000256" key="1">
    <source>
        <dbReference type="ARBA" id="ARBA00023002"/>
    </source>
</evidence>
<protein>
    <submittedName>
        <fullName evidence="3">NADP oxidoreductase coenzyme F420-dependent</fullName>
    </submittedName>
</protein>
<geneLocation type="plasmid" evidence="3 4">
    <name>P2</name>
</geneLocation>
<dbReference type="KEGG" id="dgo:DGo_PB0004"/>
<evidence type="ECO:0000259" key="2">
    <source>
        <dbReference type="Pfam" id="PF03807"/>
    </source>
</evidence>
<accession>H8H176</accession>
<dbReference type="InterPro" id="IPR051267">
    <property type="entry name" value="STEAP_metalloreductase"/>
</dbReference>
<dbReference type="InterPro" id="IPR028939">
    <property type="entry name" value="P5C_Rdtase_cat_N"/>
</dbReference>
<keyword evidence="4" id="KW-1185">Reference proteome</keyword>
<evidence type="ECO:0000313" key="3">
    <source>
        <dbReference type="EMBL" id="AFD27273.1"/>
    </source>
</evidence>
<dbReference type="InterPro" id="IPR036291">
    <property type="entry name" value="NAD(P)-bd_dom_sf"/>
</dbReference>
<dbReference type="EMBL" id="CP002193">
    <property type="protein sequence ID" value="AFD27273.1"/>
    <property type="molecule type" value="Genomic_DNA"/>
</dbReference>
<dbReference type="AlphaFoldDB" id="H8H176"/>
<feature type="domain" description="Pyrroline-5-carboxylate reductase catalytic N-terminal" evidence="2">
    <location>
        <begin position="8"/>
        <end position="95"/>
    </location>
</feature>
<evidence type="ECO:0000313" key="4">
    <source>
        <dbReference type="Proteomes" id="UP000007575"/>
    </source>
</evidence>
<keyword evidence="1" id="KW-0560">Oxidoreductase</keyword>
<keyword evidence="3" id="KW-0614">Plasmid</keyword>
<organism evidence="3 4">
    <name type="scientific">Deinococcus gobiensis (strain DSM 21396 / JCM 16679 / CGMCC 1.7299 / I-0)</name>
    <dbReference type="NCBI Taxonomy" id="745776"/>
    <lineage>
        <taxon>Bacteria</taxon>
        <taxon>Thermotogati</taxon>
        <taxon>Deinococcota</taxon>
        <taxon>Deinococci</taxon>
        <taxon>Deinococcales</taxon>
        <taxon>Deinococcaceae</taxon>
        <taxon>Deinococcus</taxon>
    </lineage>
</organism>
<dbReference type="HOGENOM" id="CLU_076368_2_0_0"/>
<dbReference type="Gene3D" id="3.40.50.720">
    <property type="entry name" value="NAD(P)-binding Rossmann-like Domain"/>
    <property type="match status" value="1"/>
</dbReference>
<dbReference type="GO" id="GO:0016491">
    <property type="term" value="F:oxidoreductase activity"/>
    <property type="evidence" value="ECO:0007669"/>
    <property type="project" value="UniProtKB-KW"/>
</dbReference>
<dbReference type="SUPFAM" id="SSF51735">
    <property type="entry name" value="NAD(P)-binding Rossmann-fold domains"/>
    <property type="match status" value="1"/>
</dbReference>
<dbReference type="Pfam" id="PF03807">
    <property type="entry name" value="F420_oxidored"/>
    <property type="match status" value="1"/>
</dbReference>